<gene>
    <name evidence="2" type="ORF">DFJ67_7500</name>
</gene>
<evidence type="ECO:0000313" key="3">
    <source>
        <dbReference type="Proteomes" id="UP000256913"/>
    </source>
</evidence>
<dbReference type="GO" id="GO:0008757">
    <property type="term" value="F:S-adenosylmethionine-dependent methyltransferase activity"/>
    <property type="evidence" value="ECO:0007669"/>
    <property type="project" value="InterPro"/>
</dbReference>
<keyword evidence="3" id="KW-1185">Reference proteome</keyword>
<dbReference type="CDD" id="cd02440">
    <property type="entry name" value="AdoMet_MTases"/>
    <property type="match status" value="1"/>
</dbReference>
<dbReference type="InterPro" id="IPR029063">
    <property type="entry name" value="SAM-dependent_MTases_sf"/>
</dbReference>
<dbReference type="Gene3D" id="3.40.50.150">
    <property type="entry name" value="Vaccinia Virus protein VP39"/>
    <property type="match status" value="1"/>
</dbReference>
<dbReference type="EMBL" id="QUMQ01000001">
    <property type="protein sequence ID" value="REG01416.1"/>
    <property type="molecule type" value="Genomic_DNA"/>
</dbReference>
<dbReference type="SUPFAM" id="SSF53335">
    <property type="entry name" value="S-adenosyl-L-methionine-dependent methyltransferases"/>
    <property type="match status" value="1"/>
</dbReference>
<dbReference type="RefSeq" id="WP_116073659.1">
    <property type="nucleotide sequence ID" value="NZ_BONB01000012.1"/>
</dbReference>
<reference evidence="2 3" key="1">
    <citation type="submission" date="2018-08" db="EMBL/GenBank/DDBJ databases">
        <title>Sequencing the genomes of 1000 actinobacteria strains.</title>
        <authorList>
            <person name="Klenk H.-P."/>
        </authorList>
    </citation>
    <scope>NUCLEOTIDE SEQUENCE [LARGE SCALE GENOMIC DNA]</scope>
    <source>
        <strain evidence="2 3">DSM 44099</strain>
    </source>
</reference>
<accession>A0A3D9ZW11</accession>
<dbReference type="InterPro" id="IPR013216">
    <property type="entry name" value="Methyltransf_11"/>
</dbReference>
<keyword evidence="2" id="KW-0808">Transferase</keyword>
<feature type="domain" description="Methyltransferase type 11" evidence="1">
    <location>
        <begin position="51"/>
        <end position="146"/>
    </location>
</feature>
<dbReference type="AlphaFoldDB" id="A0A3D9ZW11"/>
<dbReference type="GO" id="GO:0032259">
    <property type="term" value="P:methylation"/>
    <property type="evidence" value="ECO:0007669"/>
    <property type="project" value="UniProtKB-KW"/>
</dbReference>
<sequence length="212" mass="23107">MPAPHWFFRFMYDRESAAWERRRDESEQRELVGRTVDELANVVAPPGPVADLGCGPGAHALALALRGYDVVGVDGSPRMVEVARTRAARDEIAVRFDVHDVGAPLRFGDASLGGVLAVLVLQHLAHPAAFIAEIRRCLRPGGHLLITAPARSSTPVTSPNLYWRLRATCYHLVPGVIHFYDTYSLPRLIEGQGLTVVACKGEPGRVSVLARA</sequence>
<dbReference type="OrthoDB" id="65624at2"/>
<proteinExistence type="predicted"/>
<evidence type="ECO:0000313" key="2">
    <source>
        <dbReference type="EMBL" id="REG01416.1"/>
    </source>
</evidence>
<keyword evidence="2" id="KW-0489">Methyltransferase</keyword>
<protein>
    <submittedName>
        <fullName evidence="2">Methyltransferase family protein</fullName>
    </submittedName>
</protein>
<organism evidence="2 3">
    <name type="scientific">Asanoa ferruginea</name>
    <dbReference type="NCBI Taxonomy" id="53367"/>
    <lineage>
        <taxon>Bacteria</taxon>
        <taxon>Bacillati</taxon>
        <taxon>Actinomycetota</taxon>
        <taxon>Actinomycetes</taxon>
        <taxon>Micromonosporales</taxon>
        <taxon>Micromonosporaceae</taxon>
        <taxon>Asanoa</taxon>
    </lineage>
</organism>
<dbReference type="Pfam" id="PF08241">
    <property type="entry name" value="Methyltransf_11"/>
    <property type="match status" value="1"/>
</dbReference>
<dbReference type="PANTHER" id="PTHR43861">
    <property type="entry name" value="TRANS-ACONITATE 2-METHYLTRANSFERASE-RELATED"/>
    <property type="match status" value="1"/>
</dbReference>
<name>A0A3D9ZW11_9ACTN</name>
<comment type="caution">
    <text evidence="2">The sequence shown here is derived from an EMBL/GenBank/DDBJ whole genome shotgun (WGS) entry which is preliminary data.</text>
</comment>
<dbReference type="Proteomes" id="UP000256913">
    <property type="component" value="Unassembled WGS sequence"/>
</dbReference>
<evidence type="ECO:0000259" key="1">
    <source>
        <dbReference type="Pfam" id="PF08241"/>
    </source>
</evidence>